<dbReference type="AlphaFoldDB" id="A0A7J7LF68"/>
<reference evidence="1 2" key="1">
    <citation type="journal article" date="2020" name="IScience">
        <title>Genome Sequencing of the Endangered Kingdonia uniflora (Circaeasteraceae, Ranunculales) Reveals Potential Mechanisms of Evolutionary Specialization.</title>
        <authorList>
            <person name="Sun Y."/>
            <person name="Deng T."/>
            <person name="Zhang A."/>
            <person name="Moore M.J."/>
            <person name="Landis J.B."/>
            <person name="Lin N."/>
            <person name="Zhang H."/>
            <person name="Zhang X."/>
            <person name="Huang J."/>
            <person name="Zhang X."/>
            <person name="Sun H."/>
            <person name="Wang H."/>
        </authorList>
    </citation>
    <scope>NUCLEOTIDE SEQUENCE [LARGE SCALE GENOMIC DNA]</scope>
    <source>
        <strain evidence="1">TB1705</strain>
        <tissue evidence="1">Leaf</tissue>
    </source>
</reference>
<protein>
    <submittedName>
        <fullName evidence="1">Uncharacterized protein</fullName>
    </submittedName>
</protein>
<organism evidence="1 2">
    <name type="scientific">Kingdonia uniflora</name>
    <dbReference type="NCBI Taxonomy" id="39325"/>
    <lineage>
        <taxon>Eukaryota</taxon>
        <taxon>Viridiplantae</taxon>
        <taxon>Streptophyta</taxon>
        <taxon>Embryophyta</taxon>
        <taxon>Tracheophyta</taxon>
        <taxon>Spermatophyta</taxon>
        <taxon>Magnoliopsida</taxon>
        <taxon>Ranunculales</taxon>
        <taxon>Circaeasteraceae</taxon>
        <taxon>Kingdonia</taxon>
    </lineage>
</organism>
<dbReference type="EMBL" id="JACGCM010002331">
    <property type="protein sequence ID" value="KAF6141190.1"/>
    <property type="molecule type" value="Genomic_DNA"/>
</dbReference>
<evidence type="ECO:0000313" key="2">
    <source>
        <dbReference type="Proteomes" id="UP000541444"/>
    </source>
</evidence>
<proteinExistence type="predicted"/>
<comment type="caution">
    <text evidence="1">The sequence shown here is derived from an EMBL/GenBank/DDBJ whole genome shotgun (WGS) entry which is preliminary data.</text>
</comment>
<dbReference type="Proteomes" id="UP000541444">
    <property type="component" value="Unassembled WGS sequence"/>
</dbReference>
<accession>A0A7J7LF68</accession>
<gene>
    <name evidence="1" type="ORF">GIB67_018280</name>
</gene>
<sequence length="59" mass="6677">MVLFLYIIPIPASSGLPIADPSQQILTSFASGSNHLQLSMLLHFYGLYWTLNNFMIFRS</sequence>
<name>A0A7J7LF68_9MAGN</name>
<evidence type="ECO:0000313" key="1">
    <source>
        <dbReference type="EMBL" id="KAF6141190.1"/>
    </source>
</evidence>
<keyword evidence="2" id="KW-1185">Reference proteome</keyword>